<dbReference type="InterPro" id="IPR029063">
    <property type="entry name" value="SAM-dependent_MTases_sf"/>
</dbReference>
<dbReference type="PANTHER" id="PTHR15708">
    <property type="entry name" value="ACTIN BUNDLING/MISSING IN METASTASIS-RELATED"/>
    <property type="match status" value="1"/>
</dbReference>
<dbReference type="RefSeq" id="XP_042925260.1">
    <property type="nucleotide sequence ID" value="XM_043061908.1"/>
</dbReference>
<dbReference type="Gene3D" id="3.40.50.150">
    <property type="entry name" value="Vaccinia Virus protein VP39"/>
    <property type="match status" value="2"/>
</dbReference>
<dbReference type="SUPFAM" id="SSF53335">
    <property type="entry name" value="S-adenosyl-L-methionine-dependent methyltransferases"/>
    <property type="match status" value="1"/>
</dbReference>
<keyword evidence="3" id="KW-1185">Reference proteome</keyword>
<evidence type="ECO:0000313" key="3">
    <source>
        <dbReference type="Proteomes" id="UP000006906"/>
    </source>
</evidence>
<gene>
    <name evidence="2" type="ORF">CHLRE_04g221500v5</name>
</gene>
<sequence length="644" mass="64088">MPARKALLCTSSGCQSGPSMKLRAGVALQCATLRSALSICPCAAPTAAPARSTFHLHPVRGPASVVARAGASSPQQAAPPQTTLAAAAAAVASVAAAGLARGLAAKGQAAAATAAAAAAAVHQPATAAASSPGSSSSSNNSSSSGGGSSSGTASQPLEGTPVPWAVLAPSPLPAPATSPSTSSNPANSTTTSTPSGSGTGSNLDLDLILQRYRVGGNGGGGGGGAGGGTGGGGTLRLITPRDVDAVMDMYLDRGLMDADPYWTRAWPSAIALAATLLRRPELVRGNVVADLGSGLGLAGMAAALAGAREVVLLDREPLALQCGLLSAAASGLHPQPAAAVAAASAGAAVAAASAGAAVASGGGRVEPLPRQQRPQHAALRLEARLRAAWLEQRRRQQQGHQQQRTDGEDGVKEEAAAAEAEAEWEELMARAAALHVPEAQQQQQQQQDQPELAAEAAAGSGSGSSSGSSTAALRGEDGGSSSSGSSSGTLFRAHVFDWTAPPPMEQLLPPPGAAAVAGGGAMGPGAAARRRRFDVVLACDVLYEDAAVGPISSLMPQLLSPDGGRLLLADPPNRTARNRERFLAELRGGPLRLVVEECSLQQCEVSQLDNEMAGGLAPSAQSVPVQFIVFRAVVGNDTVGVKMA</sequence>
<feature type="region of interest" description="Disordered" evidence="1">
    <location>
        <begin position="436"/>
        <end position="487"/>
    </location>
</feature>
<evidence type="ECO:0008006" key="4">
    <source>
        <dbReference type="Google" id="ProtNLM"/>
    </source>
</evidence>
<dbReference type="OrthoDB" id="413520at2759"/>
<organism evidence="2 3">
    <name type="scientific">Chlamydomonas reinhardtii</name>
    <name type="common">Chlamydomonas smithii</name>
    <dbReference type="NCBI Taxonomy" id="3055"/>
    <lineage>
        <taxon>Eukaryota</taxon>
        <taxon>Viridiplantae</taxon>
        <taxon>Chlorophyta</taxon>
        <taxon>core chlorophytes</taxon>
        <taxon>Chlorophyceae</taxon>
        <taxon>CS clade</taxon>
        <taxon>Chlamydomonadales</taxon>
        <taxon>Chlamydomonadaceae</taxon>
        <taxon>Chlamydomonas</taxon>
    </lineage>
</organism>
<evidence type="ECO:0000313" key="2">
    <source>
        <dbReference type="EMBL" id="PNW84114.1"/>
    </source>
</evidence>
<reference evidence="2 3" key="1">
    <citation type="journal article" date="2007" name="Science">
        <title>The Chlamydomonas genome reveals the evolution of key animal and plant functions.</title>
        <authorList>
            <person name="Merchant S.S."/>
            <person name="Prochnik S.E."/>
            <person name="Vallon O."/>
            <person name="Harris E.H."/>
            <person name="Karpowicz S.J."/>
            <person name="Witman G.B."/>
            <person name="Terry A."/>
            <person name="Salamov A."/>
            <person name="Fritz-Laylin L.K."/>
            <person name="Marechal-Drouard L."/>
            <person name="Marshall W.F."/>
            <person name="Qu L.H."/>
            <person name="Nelson D.R."/>
            <person name="Sanderfoot A.A."/>
            <person name="Spalding M.H."/>
            <person name="Kapitonov V.V."/>
            <person name="Ren Q."/>
            <person name="Ferris P."/>
            <person name="Lindquist E."/>
            <person name="Shapiro H."/>
            <person name="Lucas S.M."/>
            <person name="Grimwood J."/>
            <person name="Schmutz J."/>
            <person name="Cardol P."/>
            <person name="Cerutti H."/>
            <person name="Chanfreau G."/>
            <person name="Chen C.L."/>
            <person name="Cognat V."/>
            <person name="Croft M.T."/>
            <person name="Dent R."/>
            <person name="Dutcher S."/>
            <person name="Fernandez E."/>
            <person name="Fukuzawa H."/>
            <person name="Gonzalez-Ballester D."/>
            <person name="Gonzalez-Halphen D."/>
            <person name="Hallmann A."/>
            <person name="Hanikenne M."/>
            <person name="Hippler M."/>
            <person name="Inwood W."/>
            <person name="Jabbari K."/>
            <person name="Kalanon M."/>
            <person name="Kuras R."/>
            <person name="Lefebvre P.A."/>
            <person name="Lemaire S.D."/>
            <person name="Lobanov A.V."/>
            <person name="Lohr M."/>
            <person name="Manuell A."/>
            <person name="Meier I."/>
            <person name="Mets L."/>
            <person name="Mittag M."/>
            <person name="Mittelmeier T."/>
            <person name="Moroney J.V."/>
            <person name="Moseley J."/>
            <person name="Napoli C."/>
            <person name="Nedelcu A.M."/>
            <person name="Niyogi K."/>
            <person name="Novoselov S.V."/>
            <person name="Paulsen I.T."/>
            <person name="Pazour G."/>
            <person name="Purton S."/>
            <person name="Ral J.P."/>
            <person name="Riano-Pachon D.M."/>
            <person name="Riekhof W."/>
            <person name="Rymarquis L."/>
            <person name="Schroda M."/>
            <person name="Stern D."/>
            <person name="Umen J."/>
            <person name="Willows R."/>
            <person name="Wilson N."/>
            <person name="Zimmer S.L."/>
            <person name="Allmer J."/>
            <person name="Balk J."/>
            <person name="Bisova K."/>
            <person name="Chen C.J."/>
            <person name="Elias M."/>
            <person name="Gendler K."/>
            <person name="Hauser C."/>
            <person name="Lamb M.R."/>
            <person name="Ledford H."/>
            <person name="Long J.C."/>
            <person name="Minagawa J."/>
            <person name="Page M.D."/>
            <person name="Pan J."/>
            <person name="Pootakham W."/>
            <person name="Roje S."/>
            <person name="Rose A."/>
            <person name="Stahlberg E."/>
            <person name="Terauchi A.M."/>
            <person name="Yang P."/>
            <person name="Ball S."/>
            <person name="Bowler C."/>
            <person name="Dieckmann C.L."/>
            <person name="Gladyshev V.N."/>
            <person name="Green P."/>
            <person name="Jorgensen R."/>
            <person name="Mayfield S."/>
            <person name="Mueller-Roeber B."/>
            <person name="Rajamani S."/>
            <person name="Sayre R.T."/>
            <person name="Brokstein P."/>
            <person name="Dubchak I."/>
            <person name="Goodstein D."/>
            <person name="Hornick L."/>
            <person name="Huang Y.W."/>
            <person name="Jhaveri J."/>
            <person name="Luo Y."/>
            <person name="Martinez D."/>
            <person name="Ngau W.C."/>
            <person name="Otillar B."/>
            <person name="Poliakov A."/>
            <person name="Porter A."/>
            <person name="Szajkowski L."/>
            <person name="Werner G."/>
            <person name="Zhou K."/>
            <person name="Grigoriev I.V."/>
            <person name="Rokhsar D.S."/>
            <person name="Grossman A.R."/>
        </authorList>
    </citation>
    <scope>NUCLEOTIDE SEQUENCE [LARGE SCALE GENOMIC DNA]</scope>
    <source>
        <strain evidence="3">CC-503</strain>
    </source>
</reference>
<dbReference type="STRING" id="3055.A0A2K3DUA5"/>
<dbReference type="Proteomes" id="UP000006906">
    <property type="component" value="Chromosome 4"/>
</dbReference>
<accession>A0A2K3DUA5</accession>
<dbReference type="GO" id="GO:0003779">
    <property type="term" value="F:actin binding"/>
    <property type="evidence" value="ECO:0007669"/>
    <property type="project" value="InterPro"/>
</dbReference>
<dbReference type="GeneID" id="66053244"/>
<dbReference type="EMBL" id="CM008965">
    <property type="protein sequence ID" value="PNW84114.1"/>
    <property type="molecule type" value="Genomic_DNA"/>
</dbReference>
<dbReference type="InParanoid" id="A0A2K3DUA5"/>
<dbReference type="Gramene" id="PNW84114">
    <property type="protein sequence ID" value="PNW84114"/>
    <property type="gene ID" value="CHLRE_04g221500v5"/>
</dbReference>
<feature type="region of interest" description="Disordered" evidence="1">
    <location>
        <begin position="127"/>
        <end position="202"/>
    </location>
</feature>
<proteinExistence type="predicted"/>
<feature type="region of interest" description="Disordered" evidence="1">
    <location>
        <begin position="392"/>
        <end position="423"/>
    </location>
</feature>
<dbReference type="InterPro" id="IPR030127">
    <property type="entry name" value="MTSS1/MTSS2"/>
</dbReference>
<dbReference type="AlphaFoldDB" id="A0A2K3DUA5"/>
<dbReference type="KEGG" id="cre:CHLRE_04g221500v5"/>
<protein>
    <recommendedName>
        <fullName evidence="4">Methyltransferase small domain-containing protein</fullName>
    </recommendedName>
</protein>
<dbReference type="GO" id="GO:0008276">
    <property type="term" value="F:protein methyltransferase activity"/>
    <property type="evidence" value="ECO:0000318"/>
    <property type="project" value="GO_Central"/>
</dbReference>
<feature type="compositionally biased region" description="Low complexity" evidence="1">
    <location>
        <begin position="436"/>
        <end position="472"/>
    </location>
</feature>
<evidence type="ECO:0000256" key="1">
    <source>
        <dbReference type="SAM" id="MobiDB-lite"/>
    </source>
</evidence>
<feature type="compositionally biased region" description="Low complexity" evidence="1">
    <location>
        <begin position="127"/>
        <end position="143"/>
    </location>
</feature>
<name>A0A2K3DUA5_CHLRE</name>
<feature type="compositionally biased region" description="Low complexity" evidence="1">
    <location>
        <begin position="177"/>
        <end position="202"/>
    </location>
</feature>
<feature type="compositionally biased region" description="Basic and acidic residues" evidence="1">
    <location>
        <begin position="403"/>
        <end position="415"/>
    </location>
</feature>
<dbReference type="PANTHER" id="PTHR15708:SF4">
    <property type="entry name" value="FI21477P1-RELATED"/>
    <property type="match status" value="1"/>
</dbReference>